<sequence>MFLDPRCIRGIPFTHAVIQGDFHAVIDPGAEPVIDLSSATFFAIHLYDNLDIIRSRVGPAVRVSDFAVKGEGWQRERRVCNARSQERERT</sequence>
<organism evidence="1">
    <name type="scientific">bioreactor metagenome</name>
    <dbReference type="NCBI Taxonomy" id="1076179"/>
    <lineage>
        <taxon>unclassified sequences</taxon>
        <taxon>metagenomes</taxon>
        <taxon>ecological metagenomes</taxon>
    </lineage>
</organism>
<gene>
    <name evidence="1" type="ORF">SDC9_205526</name>
</gene>
<dbReference type="EMBL" id="VSSQ01129866">
    <property type="protein sequence ID" value="MPN57832.1"/>
    <property type="molecule type" value="Genomic_DNA"/>
</dbReference>
<dbReference type="AlphaFoldDB" id="A0A645J3Z6"/>
<comment type="caution">
    <text evidence="1">The sequence shown here is derived from an EMBL/GenBank/DDBJ whole genome shotgun (WGS) entry which is preliminary data.</text>
</comment>
<protein>
    <submittedName>
        <fullName evidence="1">Uncharacterized protein</fullName>
    </submittedName>
</protein>
<reference evidence="1" key="1">
    <citation type="submission" date="2019-08" db="EMBL/GenBank/DDBJ databases">
        <authorList>
            <person name="Kucharzyk K."/>
            <person name="Murdoch R.W."/>
            <person name="Higgins S."/>
            <person name="Loffler F."/>
        </authorList>
    </citation>
    <scope>NUCLEOTIDE SEQUENCE</scope>
</reference>
<proteinExistence type="predicted"/>
<name>A0A645J3Z6_9ZZZZ</name>
<evidence type="ECO:0000313" key="1">
    <source>
        <dbReference type="EMBL" id="MPN57832.1"/>
    </source>
</evidence>
<accession>A0A645J3Z6</accession>